<name>A0ABY7NVT7_9SPHN</name>
<gene>
    <name evidence="1" type="ORF">PBT88_05350</name>
</gene>
<evidence type="ECO:0000313" key="1">
    <source>
        <dbReference type="EMBL" id="WBO23556.1"/>
    </source>
</evidence>
<keyword evidence="2" id="KW-1185">Reference proteome</keyword>
<proteinExistence type="predicted"/>
<evidence type="ECO:0008006" key="3">
    <source>
        <dbReference type="Google" id="ProtNLM"/>
    </source>
</evidence>
<accession>A0ABY7NVT7</accession>
<dbReference type="EMBL" id="CP115174">
    <property type="protein sequence ID" value="WBO23556.1"/>
    <property type="molecule type" value="Genomic_DNA"/>
</dbReference>
<evidence type="ECO:0000313" key="2">
    <source>
        <dbReference type="Proteomes" id="UP001210865"/>
    </source>
</evidence>
<sequence>MSDIPAGYTLATLVEDLRHSYRDDASRQALSLMVAAKRRGLMKERDILTAAAIMLCRRPAAVRSAD</sequence>
<dbReference type="RefSeq" id="WP_270078188.1">
    <property type="nucleotide sequence ID" value="NZ_CP115174.1"/>
</dbReference>
<reference evidence="1 2" key="1">
    <citation type="submission" date="2022-12" db="EMBL/GenBank/DDBJ databases">
        <title>Sphingomonas abieness sp. nov., an endophytic bacterium isolated from Abies koreana.</title>
        <authorList>
            <person name="Jiang L."/>
            <person name="Lee J."/>
        </authorList>
    </citation>
    <scope>NUCLEOTIDE SEQUENCE [LARGE SCALE GENOMIC DNA]</scope>
    <source>
        <strain evidence="2">PAMB 00755</strain>
    </source>
</reference>
<dbReference type="Proteomes" id="UP001210865">
    <property type="component" value="Chromosome"/>
</dbReference>
<organism evidence="1 2">
    <name type="scientific">Sphingomonas abietis</name>
    <dbReference type="NCBI Taxonomy" id="3012344"/>
    <lineage>
        <taxon>Bacteria</taxon>
        <taxon>Pseudomonadati</taxon>
        <taxon>Pseudomonadota</taxon>
        <taxon>Alphaproteobacteria</taxon>
        <taxon>Sphingomonadales</taxon>
        <taxon>Sphingomonadaceae</taxon>
        <taxon>Sphingomonas</taxon>
    </lineage>
</organism>
<protein>
    <recommendedName>
        <fullName evidence="3">ANTAR domain-containing protein</fullName>
    </recommendedName>
</protein>